<name>A0ABP3B711_9FLAO</name>
<keyword evidence="4" id="KW-0378">Hydrolase</keyword>
<evidence type="ECO:0000256" key="4">
    <source>
        <dbReference type="ARBA" id="ARBA00022801"/>
    </source>
</evidence>
<dbReference type="CDD" id="cd11010">
    <property type="entry name" value="S1-P1_nuclease"/>
    <property type="match status" value="1"/>
</dbReference>
<keyword evidence="2" id="KW-0479">Metal-binding</keyword>
<keyword evidence="1" id="KW-0540">Nuclease</keyword>
<evidence type="ECO:0000313" key="9">
    <source>
        <dbReference type="Proteomes" id="UP000019275"/>
    </source>
</evidence>
<keyword evidence="9" id="KW-1185">Reference proteome</keyword>
<organism evidence="8 9">
    <name type="scientific">Cellulophaga geojensis KL-A</name>
    <dbReference type="NCBI Taxonomy" id="1328323"/>
    <lineage>
        <taxon>Bacteria</taxon>
        <taxon>Pseudomonadati</taxon>
        <taxon>Bacteroidota</taxon>
        <taxon>Flavobacteriia</taxon>
        <taxon>Flavobacteriales</taxon>
        <taxon>Flavobacteriaceae</taxon>
        <taxon>Cellulophaga</taxon>
    </lineage>
</organism>
<evidence type="ECO:0000256" key="2">
    <source>
        <dbReference type="ARBA" id="ARBA00022723"/>
    </source>
</evidence>
<dbReference type="InterPro" id="IPR008947">
    <property type="entry name" value="PLipase_C/P1_nuclease_dom_sf"/>
</dbReference>
<dbReference type="SUPFAM" id="SSF48537">
    <property type="entry name" value="Phospholipase C/P1 nuclease"/>
    <property type="match status" value="1"/>
</dbReference>
<dbReference type="PANTHER" id="PTHR33146:SF26">
    <property type="entry name" value="ENDONUCLEASE 4"/>
    <property type="match status" value="1"/>
</dbReference>
<evidence type="ECO:0000256" key="1">
    <source>
        <dbReference type="ARBA" id="ARBA00022722"/>
    </source>
</evidence>
<evidence type="ECO:0000256" key="7">
    <source>
        <dbReference type="SAM" id="SignalP"/>
    </source>
</evidence>
<evidence type="ECO:0000256" key="5">
    <source>
        <dbReference type="ARBA" id="ARBA00023157"/>
    </source>
</evidence>
<dbReference type="PANTHER" id="PTHR33146">
    <property type="entry name" value="ENDONUCLEASE 4"/>
    <property type="match status" value="1"/>
</dbReference>
<dbReference type="Gene3D" id="1.10.575.10">
    <property type="entry name" value="P1 Nuclease"/>
    <property type="match status" value="1"/>
</dbReference>
<dbReference type="Proteomes" id="UP000019275">
    <property type="component" value="Unassembled WGS sequence"/>
</dbReference>
<dbReference type="EMBL" id="ARZX01000009">
    <property type="protein sequence ID" value="EWH13578.1"/>
    <property type="molecule type" value="Genomic_DNA"/>
</dbReference>
<dbReference type="InterPro" id="IPR003154">
    <property type="entry name" value="S1/P1nuclease"/>
</dbReference>
<evidence type="ECO:0000256" key="6">
    <source>
        <dbReference type="ARBA" id="ARBA00023180"/>
    </source>
</evidence>
<keyword evidence="3" id="KW-0255">Endonuclease</keyword>
<accession>A0ABP3B711</accession>
<gene>
    <name evidence="8" type="ORF">KLA_08445</name>
</gene>
<dbReference type="RefSeq" id="WP_013620086.1">
    <property type="nucleotide sequence ID" value="NZ_ARZX01000009.1"/>
</dbReference>
<dbReference type="Pfam" id="PF02265">
    <property type="entry name" value="S1-P1_nuclease"/>
    <property type="match status" value="1"/>
</dbReference>
<sequence length="257" mass="29473">MKKISILLFLAVQVSFANNIFWGKTGHRTVGEVAQKELSRKAKKAIKKILEGQDLAFVSNYADEIKSDRDFRAYFPWHYVNFPADKKYTEITPPKEGDLMIGIEKCVSVLKDEKSSKKDKSFHLKMLVHLVGDMHQPLHAGHAEDKGGNDIQVRWFNGGSNLHRVWDSDMIESYGMSYTELANALPKLDKKEKAKIKEGTIYDWIEESQDLAEEVYKSAEIGEKLGYRYSYLHMGTLRKQLLKGGLRLAKVLNQIYK</sequence>
<feature type="chain" id="PRO_5046217097" evidence="7">
    <location>
        <begin position="18"/>
        <end position="257"/>
    </location>
</feature>
<reference evidence="8 9" key="1">
    <citation type="journal article" date="2014" name="Genome Announc.">
        <title>Draft Genome Sequence of the Carrageenan-Degrading Bacterium Cellulophaga sp. Strain KL-A, Isolated from Decaying Marine Algae.</title>
        <authorList>
            <person name="Shan D."/>
            <person name="Ying J."/>
            <person name="Li X."/>
            <person name="Gao Z."/>
            <person name="Wei G."/>
            <person name="Shao Z."/>
        </authorList>
    </citation>
    <scope>NUCLEOTIDE SEQUENCE [LARGE SCALE GENOMIC DNA]</scope>
    <source>
        <strain evidence="8 9">KL-A</strain>
    </source>
</reference>
<keyword evidence="6" id="KW-0325">Glycoprotein</keyword>
<evidence type="ECO:0000256" key="3">
    <source>
        <dbReference type="ARBA" id="ARBA00022759"/>
    </source>
</evidence>
<protein>
    <submittedName>
        <fullName evidence="8">S1/P1 nuclease</fullName>
    </submittedName>
</protein>
<evidence type="ECO:0000313" key="8">
    <source>
        <dbReference type="EMBL" id="EWH13578.1"/>
    </source>
</evidence>
<keyword evidence="5" id="KW-1015">Disulfide bond</keyword>
<comment type="caution">
    <text evidence="8">The sequence shown here is derived from an EMBL/GenBank/DDBJ whole genome shotgun (WGS) entry which is preliminary data.</text>
</comment>
<proteinExistence type="predicted"/>
<feature type="signal peptide" evidence="7">
    <location>
        <begin position="1"/>
        <end position="17"/>
    </location>
</feature>
<keyword evidence="7" id="KW-0732">Signal</keyword>